<protein>
    <submittedName>
        <fullName evidence="3">Uncharacterized protein</fullName>
    </submittedName>
</protein>
<name>A0ABD2JMF8_9BILA</name>
<sequence>MNALKKLLGGGGKKKGKREEEKQRDKSEDEGEHIATDFDKTFEEAAKKTSATVPQIINYRGSPSRTNRSKSPSPYQCRITTQQQQPKQQQHPIKKVSSAVANRTPTRIRKGSAPGAYKLLGDAKSATPEKDLMRRKMTESQQKRAKDIVESLDWIKPAEESTNPIIAKTESICPQVHLCEMISLPRADQWAVAVIPQRQLTPLPVPLAASGKLHVSLTNNR</sequence>
<dbReference type="AlphaFoldDB" id="A0ABD2JMF8"/>
<keyword evidence="4" id="KW-1185">Reference proteome</keyword>
<accession>A0ABD2JMF8</accession>
<feature type="compositionally biased region" description="Basic and acidic residues" evidence="1">
    <location>
        <begin position="17"/>
        <end position="47"/>
    </location>
</feature>
<proteinExistence type="predicted"/>
<evidence type="ECO:0000313" key="2">
    <source>
        <dbReference type="EMBL" id="KAL3072382.1"/>
    </source>
</evidence>
<evidence type="ECO:0000313" key="3">
    <source>
        <dbReference type="EMBL" id="KAL3091674.1"/>
    </source>
</evidence>
<gene>
    <name evidence="3" type="ORF">niasHT_024256</name>
    <name evidence="2" type="ORF">niasHT_034066</name>
</gene>
<evidence type="ECO:0000256" key="1">
    <source>
        <dbReference type="SAM" id="MobiDB-lite"/>
    </source>
</evidence>
<comment type="caution">
    <text evidence="3">The sequence shown here is derived from an EMBL/GenBank/DDBJ whole genome shotgun (WGS) entry which is preliminary data.</text>
</comment>
<feature type="compositionally biased region" description="Polar residues" evidence="1">
    <location>
        <begin position="49"/>
        <end position="74"/>
    </location>
</feature>
<feature type="region of interest" description="Disordered" evidence="1">
    <location>
        <begin position="1"/>
        <end position="99"/>
    </location>
</feature>
<evidence type="ECO:0000313" key="4">
    <source>
        <dbReference type="Proteomes" id="UP001620626"/>
    </source>
</evidence>
<dbReference type="Proteomes" id="UP001620626">
    <property type="component" value="Unassembled WGS sequence"/>
</dbReference>
<dbReference type="EMBL" id="JBICBT010001325">
    <property type="protein sequence ID" value="KAL3072382.1"/>
    <property type="molecule type" value="Genomic_DNA"/>
</dbReference>
<dbReference type="EMBL" id="JBICBT010000941">
    <property type="protein sequence ID" value="KAL3091674.1"/>
    <property type="molecule type" value="Genomic_DNA"/>
</dbReference>
<feature type="compositionally biased region" description="Low complexity" evidence="1">
    <location>
        <begin position="79"/>
        <end position="91"/>
    </location>
</feature>
<organism evidence="3 4">
    <name type="scientific">Heterodera trifolii</name>
    <dbReference type="NCBI Taxonomy" id="157864"/>
    <lineage>
        <taxon>Eukaryota</taxon>
        <taxon>Metazoa</taxon>
        <taxon>Ecdysozoa</taxon>
        <taxon>Nematoda</taxon>
        <taxon>Chromadorea</taxon>
        <taxon>Rhabditida</taxon>
        <taxon>Tylenchina</taxon>
        <taxon>Tylenchomorpha</taxon>
        <taxon>Tylenchoidea</taxon>
        <taxon>Heteroderidae</taxon>
        <taxon>Heteroderinae</taxon>
        <taxon>Heterodera</taxon>
    </lineage>
</organism>
<reference evidence="3 4" key="1">
    <citation type="submission" date="2024-10" db="EMBL/GenBank/DDBJ databases">
        <authorList>
            <person name="Kim D."/>
        </authorList>
    </citation>
    <scope>NUCLEOTIDE SEQUENCE [LARGE SCALE GENOMIC DNA]</scope>
    <source>
        <strain evidence="3">BH-2024</strain>
    </source>
</reference>